<dbReference type="PIRSF" id="PIRSF000534">
    <property type="entry name" value="PPi_PFK_TP0108"/>
    <property type="match status" value="1"/>
</dbReference>
<keyword evidence="6" id="KW-0067">ATP-binding</keyword>
<dbReference type="EMBL" id="UOEN01000352">
    <property type="protein sequence ID" value="VAW17011.1"/>
    <property type="molecule type" value="Genomic_DNA"/>
</dbReference>
<keyword evidence="2 11" id="KW-0808">Transferase</keyword>
<dbReference type="InterPro" id="IPR022953">
    <property type="entry name" value="ATP_PFK"/>
</dbReference>
<keyword evidence="8" id="KW-0324">Glycolysis</keyword>
<keyword evidence="5 11" id="KW-0418">Kinase</keyword>
<dbReference type="GO" id="GO:0003872">
    <property type="term" value="F:6-phosphofructokinase activity"/>
    <property type="evidence" value="ECO:0007669"/>
    <property type="project" value="UniProtKB-EC"/>
</dbReference>
<comment type="cofactor">
    <cofactor evidence="1">
        <name>Mg(2+)</name>
        <dbReference type="ChEBI" id="CHEBI:18420"/>
    </cofactor>
</comment>
<dbReference type="PANTHER" id="PTHR45770">
    <property type="entry name" value="ATP-DEPENDENT 6-PHOSPHOFRUCTOKINASE 1"/>
    <property type="match status" value="1"/>
</dbReference>
<dbReference type="EC" id="2.7.1.11" evidence="11"/>
<organism evidence="11">
    <name type="scientific">hydrothermal vent metagenome</name>
    <dbReference type="NCBI Taxonomy" id="652676"/>
    <lineage>
        <taxon>unclassified sequences</taxon>
        <taxon>metagenomes</taxon>
        <taxon>ecological metagenomes</taxon>
    </lineage>
</organism>
<keyword evidence="7" id="KW-0460">Magnesium</keyword>
<dbReference type="GO" id="GO:0005737">
    <property type="term" value="C:cytoplasm"/>
    <property type="evidence" value="ECO:0007669"/>
    <property type="project" value="UniProtKB-ARBA"/>
</dbReference>
<dbReference type="SUPFAM" id="SSF53784">
    <property type="entry name" value="Phosphofructokinase"/>
    <property type="match status" value="1"/>
</dbReference>
<keyword evidence="4" id="KW-0547">Nucleotide-binding</keyword>
<evidence type="ECO:0000256" key="7">
    <source>
        <dbReference type="ARBA" id="ARBA00022842"/>
    </source>
</evidence>
<evidence type="ECO:0000256" key="3">
    <source>
        <dbReference type="ARBA" id="ARBA00022723"/>
    </source>
</evidence>
<dbReference type="AlphaFoldDB" id="A0A3B0TEF8"/>
<comment type="catalytic activity">
    <reaction evidence="9">
        <text>beta-D-fructose 6-phosphate + ATP = beta-D-fructose 1,6-bisphosphate + ADP + H(+)</text>
        <dbReference type="Rhea" id="RHEA:16109"/>
        <dbReference type="ChEBI" id="CHEBI:15378"/>
        <dbReference type="ChEBI" id="CHEBI:30616"/>
        <dbReference type="ChEBI" id="CHEBI:32966"/>
        <dbReference type="ChEBI" id="CHEBI:57634"/>
        <dbReference type="ChEBI" id="CHEBI:456216"/>
        <dbReference type="EC" id="2.7.1.11"/>
    </reaction>
</comment>
<name>A0A3B0TEF8_9ZZZZ</name>
<reference evidence="11" key="1">
    <citation type="submission" date="2018-06" db="EMBL/GenBank/DDBJ databases">
        <authorList>
            <person name="Zhirakovskaya E."/>
        </authorList>
    </citation>
    <scope>NUCLEOTIDE SEQUENCE</scope>
</reference>
<dbReference type="GO" id="GO:0006002">
    <property type="term" value="P:fructose 6-phosphate metabolic process"/>
    <property type="evidence" value="ECO:0007669"/>
    <property type="project" value="InterPro"/>
</dbReference>
<dbReference type="Gene3D" id="3.40.50.450">
    <property type="match status" value="1"/>
</dbReference>
<feature type="domain" description="Phosphofructokinase" evidence="10">
    <location>
        <begin position="1"/>
        <end position="299"/>
    </location>
</feature>
<gene>
    <name evidence="11" type="ORF">MNBD_BACTEROID05-198</name>
</gene>
<dbReference type="InterPro" id="IPR050929">
    <property type="entry name" value="PFKA"/>
</dbReference>
<dbReference type="NCBIfam" id="NF005301">
    <property type="entry name" value="PRK06830.1"/>
    <property type="match status" value="1"/>
</dbReference>
<evidence type="ECO:0000256" key="1">
    <source>
        <dbReference type="ARBA" id="ARBA00001946"/>
    </source>
</evidence>
<dbReference type="PRINTS" id="PR00476">
    <property type="entry name" value="PHFRCTKINASE"/>
</dbReference>
<dbReference type="InterPro" id="IPR035966">
    <property type="entry name" value="PKF_sf"/>
</dbReference>
<dbReference type="InterPro" id="IPR000023">
    <property type="entry name" value="Phosphofructokinase_dom"/>
</dbReference>
<evidence type="ECO:0000256" key="4">
    <source>
        <dbReference type="ARBA" id="ARBA00022741"/>
    </source>
</evidence>
<protein>
    <submittedName>
        <fullName evidence="11">6-phosphofructokinase</fullName>
        <ecNumber evidence="11">2.7.1.11</ecNumber>
    </submittedName>
</protein>
<keyword evidence="3" id="KW-0479">Metal-binding</keyword>
<proteinExistence type="predicted"/>
<dbReference type="GO" id="GO:0005524">
    <property type="term" value="F:ATP binding"/>
    <property type="evidence" value="ECO:0007669"/>
    <property type="project" value="UniProtKB-KW"/>
</dbReference>
<evidence type="ECO:0000256" key="2">
    <source>
        <dbReference type="ARBA" id="ARBA00022679"/>
    </source>
</evidence>
<accession>A0A3B0TEF8</accession>
<dbReference type="GO" id="GO:0046872">
    <property type="term" value="F:metal ion binding"/>
    <property type="evidence" value="ECO:0007669"/>
    <property type="project" value="UniProtKB-KW"/>
</dbReference>
<dbReference type="InterPro" id="IPR012004">
    <property type="entry name" value="PyroP-dep_PFK_TP0108"/>
</dbReference>
<evidence type="ECO:0000259" key="10">
    <source>
        <dbReference type="Pfam" id="PF00365"/>
    </source>
</evidence>
<evidence type="ECO:0000313" key="11">
    <source>
        <dbReference type="EMBL" id="VAW17011.1"/>
    </source>
</evidence>
<dbReference type="UniPathway" id="UPA00109">
    <property type="reaction ID" value="UER00182"/>
</dbReference>
<evidence type="ECO:0000256" key="6">
    <source>
        <dbReference type="ARBA" id="ARBA00022840"/>
    </source>
</evidence>
<evidence type="ECO:0000256" key="9">
    <source>
        <dbReference type="ARBA" id="ARBA00048070"/>
    </source>
</evidence>
<evidence type="ECO:0000256" key="8">
    <source>
        <dbReference type="ARBA" id="ARBA00023152"/>
    </source>
</evidence>
<feature type="non-terminal residue" evidence="11">
    <location>
        <position position="1"/>
    </location>
</feature>
<evidence type="ECO:0000256" key="5">
    <source>
        <dbReference type="ARBA" id="ARBA00022777"/>
    </source>
</evidence>
<sequence length="355" mass="39292">CPGLNDVVRTITLTLLWQYGVKKVLGFQYGYEGLSQNPRKKPIILTPETVEEIQHEGGTILGTSRGNHDPKETIETLIKNKISILFVIGGDGTFSGAMDIASEIKKQKLSISIIGVPKTIDNDIYCTQKTFGFSSAVEVARESIYSAHEEAKAAWNGVGLVKLMGRDSGFISAYACLANSDANFCLIPEMSFCTRGVTGLLSILEQRLEKKHHAVIVVSEGAGQNLLEDQEDLGKDASGNIKYKDIGLYLKQRITDHFKDRSIPLALKYINPSYMIRNHPANAFDSVFCILLGQHAVHAGMSGKTNMFIGYWDHHFVHVPLKLTAHKRKKVDLKSDLWQTVCATTEKLGDLCHDL</sequence>
<dbReference type="Pfam" id="PF00365">
    <property type="entry name" value="PFK"/>
    <property type="match status" value="1"/>
</dbReference>
<dbReference type="Gene3D" id="3.40.50.460">
    <property type="entry name" value="Phosphofructokinase domain"/>
    <property type="match status" value="1"/>
</dbReference>